<dbReference type="SUPFAM" id="SSF51905">
    <property type="entry name" value="FAD/NAD(P)-binding domain"/>
    <property type="match status" value="1"/>
</dbReference>
<dbReference type="InterPro" id="IPR051121">
    <property type="entry name" value="FAH"/>
</dbReference>
<dbReference type="Pfam" id="PF01494">
    <property type="entry name" value="FAD_binding_3"/>
    <property type="match status" value="1"/>
</dbReference>
<evidence type="ECO:0000313" key="6">
    <source>
        <dbReference type="EMBL" id="GCD97013.1"/>
    </source>
</evidence>
<dbReference type="Gene3D" id="3.30.9.20">
    <property type="match status" value="1"/>
</dbReference>
<comment type="caution">
    <text evidence="6">The sequence shown here is derived from an EMBL/GenBank/DDBJ whole genome shotgun (WGS) entry which is preliminary data.</text>
</comment>
<keyword evidence="2" id="KW-0479">Metal-binding</keyword>
<evidence type="ECO:0000256" key="3">
    <source>
        <dbReference type="SAM" id="MobiDB-lite"/>
    </source>
</evidence>
<evidence type="ECO:0000259" key="4">
    <source>
        <dbReference type="Pfam" id="PF01494"/>
    </source>
</evidence>
<dbReference type="EMBL" id="BIFH01000022">
    <property type="protein sequence ID" value="GCD97013.1"/>
    <property type="molecule type" value="Genomic_DNA"/>
</dbReference>
<dbReference type="Proteomes" id="UP000286931">
    <property type="component" value="Unassembled WGS sequence"/>
</dbReference>
<dbReference type="SUPFAM" id="SSF56529">
    <property type="entry name" value="FAH"/>
    <property type="match status" value="1"/>
</dbReference>
<feature type="region of interest" description="Disordered" evidence="3">
    <location>
        <begin position="799"/>
        <end position="819"/>
    </location>
</feature>
<feature type="region of interest" description="Disordered" evidence="3">
    <location>
        <begin position="231"/>
        <end position="285"/>
    </location>
</feature>
<dbReference type="PANTHER" id="PTHR42796:SF4">
    <property type="entry name" value="FUMARYLACETOACETATE HYDROLASE DOMAIN-CONTAINING PROTEIN 2A"/>
    <property type="match status" value="1"/>
</dbReference>
<gene>
    <name evidence="6" type="ORF">EHYA_04700</name>
</gene>
<comment type="similarity">
    <text evidence="1">Belongs to the FAH family.</text>
</comment>
<proteinExistence type="inferred from homology"/>
<feature type="compositionally biased region" description="Basic residues" evidence="3">
    <location>
        <begin position="262"/>
        <end position="275"/>
    </location>
</feature>
<dbReference type="InterPro" id="IPR011234">
    <property type="entry name" value="Fumarylacetoacetase-like_C"/>
</dbReference>
<evidence type="ECO:0000313" key="7">
    <source>
        <dbReference type="Proteomes" id="UP000286931"/>
    </source>
</evidence>
<name>A0A401YQZ6_9ACTN</name>
<protein>
    <submittedName>
        <fullName evidence="6">Salicylyl-CoA 5-hydroxylase</fullName>
    </submittedName>
</protein>
<organism evidence="6 7">
    <name type="scientific">Embleya hyalina</name>
    <dbReference type="NCBI Taxonomy" id="516124"/>
    <lineage>
        <taxon>Bacteria</taxon>
        <taxon>Bacillati</taxon>
        <taxon>Actinomycetota</taxon>
        <taxon>Actinomycetes</taxon>
        <taxon>Kitasatosporales</taxon>
        <taxon>Streptomycetaceae</taxon>
        <taxon>Embleya</taxon>
    </lineage>
</organism>
<dbReference type="Pfam" id="PF01557">
    <property type="entry name" value="FAA_hydrolase"/>
    <property type="match status" value="1"/>
</dbReference>
<dbReference type="AlphaFoldDB" id="A0A401YQZ6"/>
<evidence type="ECO:0000256" key="2">
    <source>
        <dbReference type="ARBA" id="ARBA00022723"/>
    </source>
</evidence>
<dbReference type="GO" id="GO:0046872">
    <property type="term" value="F:metal ion binding"/>
    <property type="evidence" value="ECO:0007669"/>
    <property type="project" value="UniProtKB-KW"/>
</dbReference>
<evidence type="ECO:0000256" key="1">
    <source>
        <dbReference type="ARBA" id="ARBA00010211"/>
    </source>
</evidence>
<dbReference type="Gene3D" id="3.90.850.10">
    <property type="entry name" value="Fumarylacetoacetase-like, C-terminal domain"/>
    <property type="match status" value="1"/>
</dbReference>
<evidence type="ECO:0000259" key="5">
    <source>
        <dbReference type="Pfam" id="PF01557"/>
    </source>
</evidence>
<dbReference type="GO" id="GO:0003824">
    <property type="term" value="F:catalytic activity"/>
    <property type="evidence" value="ECO:0007669"/>
    <property type="project" value="InterPro"/>
</dbReference>
<accession>A0A401YQZ6</accession>
<dbReference type="GO" id="GO:0071949">
    <property type="term" value="F:FAD binding"/>
    <property type="evidence" value="ECO:0007669"/>
    <property type="project" value="InterPro"/>
</dbReference>
<dbReference type="InterPro" id="IPR002938">
    <property type="entry name" value="FAD-bd"/>
</dbReference>
<dbReference type="Gene3D" id="3.50.50.60">
    <property type="entry name" value="FAD/NAD(P)-binding domain"/>
    <property type="match status" value="1"/>
</dbReference>
<sequence length="819" mass="89582">MRLAVFDSHRLGVVDEDHIVDVTDTIAGPPDAAGPLHRLIESRGPLPAPGTRTAPIPLHEVRTRAPLPRPPKIIGAPVNYADHQAEMAVSRSITELGIFLKAASSVIGPRERVRLPYSDVRTDQEGELAVVIGRTARNVAADDALEYVFGYTCALDITVRSTEDRSTRKSFDTFTPLGPWVVTADEVPDPGNLTMRCRVDGELRQETNTGDLIFGVADLIRVHQFRHDALARGRDPHRDTGRRRPHQRRGDDLRGDRTDRPARRHRRRERRRPVRRSSGAAIPSHGCDRAMTRIAVVGGGPGGLLAAALIRERRPDTSVDLFERNGPDESFGFGVVFSAAKLSRLHGADLRLGSALRENGVHWDDIEIRLEGERMRCAGQGFSAISRRNLLALLRDRAHTAGVGLRYHTEVDALDLEDTHDLVVGADGLNSRTRQAHAESFRPTIEMATARYIWFGADRAFDSMTFLFERAEAGWFAAHAYPYDDFSSTFVVECDESTWRRSGLDSVGELPPGHSDEPSRIAMQRLFADGLDGARLLTNNSRWARFSTVRAGSWCHDRTVLIGDAAHTAHFSVGSGTTMAIEDALALADAVATASDAELPDAIRTFEHTRRPGVARIQDAALPSLTWWEHFGSYTGLDPRQFAVHFLTRSGRVTFDRLAAGDARFGAEALRRHNVPDSAAVLRLPLRLGGHTLPDRTPTETALVDACPQALWITAPSHTGSVPDVLDDLEKRSPAPPLIVVRAAGTDPVAHTAALLLAELTRIRAHVPVALVVDTTDVEHLATLLLAGRADLLVVPDDTEDTSRTGAVPGAHVRGKAGR</sequence>
<feature type="domain" description="Fumarylacetoacetase-like C-terminal" evidence="5">
    <location>
        <begin position="72"/>
        <end position="221"/>
    </location>
</feature>
<dbReference type="PRINTS" id="PR00420">
    <property type="entry name" value="RNGMNOXGNASE"/>
</dbReference>
<keyword evidence="7" id="KW-1185">Reference proteome</keyword>
<reference evidence="6 7" key="1">
    <citation type="submission" date="2018-12" db="EMBL/GenBank/DDBJ databases">
        <title>Draft genome sequence of Embleya hyalina NBRC 13850T.</title>
        <authorList>
            <person name="Komaki H."/>
            <person name="Hosoyama A."/>
            <person name="Kimura A."/>
            <person name="Ichikawa N."/>
            <person name="Tamura T."/>
        </authorList>
    </citation>
    <scope>NUCLEOTIDE SEQUENCE [LARGE SCALE GENOMIC DNA]</scope>
    <source>
        <strain evidence="6 7">NBRC 13850</strain>
    </source>
</reference>
<feature type="compositionally biased region" description="Basic and acidic residues" evidence="3">
    <location>
        <begin position="248"/>
        <end position="261"/>
    </location>
</feature>
<dbReference type="PANTHER" id="PTHR42796">
    <property type="entry name" value="FUMARYLACETOACETATE HYDROLASE DOMAIN-CONTAINING PROTEIN 2A-RELATED"/>
    <property type="match status" value="1"/>
</dbReference>
<feature type="domain" description="FAD-binding" evidence="4">
    <location>
        <begin position="292"/>
        <end position="619"/>
    </location>
</feature>
<dbReference type="InterPro" id="IPR036663">
    <property type="entry name" value="Fumarylacetoacetase_C_sf"/>
</dbReference>
<dbReference type="GO" id="GO:0044281">
    <property type="term" value="P:small molecule metabolic process"/>
    <property type="evidence" value="ECO:0007669"/>
    <property type="project" value="UniProtKB-ARBA"/>
</dbReference>
<dbReference type="InterPro" id="IPR036188">
    <property type="entry name" value="FAD/NAD-bd_sf"/>
</dbReference>